<dbReference type="PROSITE" id="PS50118">
    <property type="entry name" value="HMG_BOX_2"/>
    <property type="match status" value="1"/>
</dbReference>
<dbReference type="SMART" id="SM00066">
    <property type="entry name" value="GAL4"/>
    <property type="match status" value="1"/>
</dbReference>
<dbReference type="Gene3D" id="1.10.30.10">
    <property type="entry name" value="High mobility group box domain"/>
    <property type="match status" value="1"/>
</dbReference>
<proteinExistence type="predicted"/>
<keyword evidence="3 6" id="KW-0238">DNA-binding</keyword>
<feature type="domain" description="HMG box" evidence="9">
    <location>
        <begin position="104"/>
        <end position="171"/>
    </location>
</feature>
<dbReference type="InterPro" id="IPR009071">
    <property type="entry name" value="HMG_box_dom"/>
</dbReference>
<dbReference type="PANTHER" id="PTHR47540:SF2">
    <property type="entry name" value="ZN(II)2CYS6 TRANSCRIPTION FACTOR (EUROFUNG)"/>
    <property type="match status" value="1"/>
</dbReference>
<dbReference type="PROSITE" id="PS00463">
    <property type="entry name" value="ZN2_CY6_FUNGAL_1"/>
    <property type="match status" value="1"/>
</dbReference>
<name>A0A9N9FUW2_9GLOM</name>
<evidence type="ECO:0000256" key="6">
    <source>
        <dbReference type="PROSITE-ProRule" id="PRU00267"/>
    </source>
</evidence>
<evidence type="ECO:0000256" key="4">
    <source>
        <dbReference type="ARBA" id="ARBA00023163"/>
    </source>
</evidence>
<dbReference type="SUPFAM" id="SSF47095">
    <property type="entry name" value="HMG-box"/>
    <property type="match status" value="1"/>
</dbReference>
<dbReference type="GO" id="GO:0005634">
    <property type="term" value="C:nucleus"/>
    <property type="evidence" value="ECO:0007669"/>
    <property type="project" value="UniProtKB-SubCell"/>
</dbReference>
<evidence type="ECO:0000256" key="2">
    <source>
        <dbReference type="ARBA" id="ARBA00023015"/>
    </source>
</evidence>
<dbReference type="EMBL" id="CAJVPL010001211">
    <property type="protein sequence ID" value="CAG8559165.1"/>
    <property type="molecule type" value="Genomic_DNA"/>
</dbReference>
<feature type="coiled-coil region" evidence="7">
    <location>
        <begin position="228"/>
        <end position="255"/>
    </location>
</feature>
<dbReference type="InterPro" id="IPR036864">
    <property type="entry name" value="Zn2-C6_fun-type_DNA-bd_sf"/>
</dbReference>
<comment type="subcellular location">
    <subcellularLocation>
        <location evidence="1">Nucleus</location>
    </subcellularLocation>
</comment>
<keyword evidence="11" id="KW-1185">Reference proteome</keyword>
<dbReference type="PANTHER" id="PTHR47540">
    <property type="entry name" value="THIAMINE REPRESSIBLE GENES REGULATORY PROTEIN THI5"/>
    <property type="match status" value="1"/>
</dbReference>
<dbReference type="Proteomes" id="UP000789831">
    <property type="component" value="Unassembled WGS sequence"/>
</dbReference>
<dbReference type="Pfam" id="PF00172">
    <property type="entry name" value="Zn_clus"/>
    <property type="match status" value="1"/>
</dbReference>
<dbReference type="GO" id="GO:0008270">
    <property type="term" value="F:zinc ion binding"/>
    <property type="evidence" value="ECO:0007669"/>
    <property type="project" value="InterPro"/>
</dbReference>
<organism evidence="10 11">
    <name type="scientific">Ambispora gerdemannii</name>
    <dbReference type="NCBI Taxonomy" id="144530"/>
    <lineage>
        <taxon>Eukaryota</taxon>
        <taxon>Fungi</taxon>
        <taxon>Fungi incertae sedis</taxon>
        <taxon>Mucoromycota</taxon>
        <taxon>Glomeromycotina</taxon>
        <taxon>Glomeromycetes</taxon>
        <taxon>Archaeosporales</taxon>
        <taxon>Ambisporaceae</taxon>
        <taxon>Ambispora</taxon>
    </lineage>
</organism>
<dbReference type="CDD" id="cd00067">
    <property type="entry name" value="GAL4"/>
    <property type="match status" value="1"/>
</dbReference>
<keyword evidence="7" id="KW-0175">Coiled coil</keyword>
<dbReference type="Pfam" id="PF00505">
    <property type="entry name" value="HMG_box"/>
    <property type="match status" value="1"/>
</dbReference>
<evidence type="ECO:0000259" key="9">
    <source>
        <dbReference type="PROSITE" id="PS50118"/>
    </source>
</evidence>
<dbReference type="InterPro" id="IPR036910">
    <property type="entry name" value="HMG_box_dom_sf"/>
</dbReference>
<dbReference type="GO" id="GO:0000981">
    <property type="term" value="F:DNA-binding transcription factor activity, RNA polymerase II-specific"/>
    <property type="evidence" value="ECO:0007669"/>
    <property type="project" value="InterPro"/>
</dbReference>
<dbReference type="AlphaFoldDB" id="A0A9N9FUW2"/>
<reference evidence="10" key="1">
    <citation type="submission" date="2021-06" db="EMBL/GenBank/DDBJ databases">
        <authorList>
            <person name="Kallberg Y."/>
            <person name="Tangrot J."/>
            <person name="Rosling A."/>
        </authorList>
    </citation>
    <scope>NUCLEOTIDE SEQUENCE</scope>
    <source>
        <strain evidence="10">MT106</strain>
    </source>
</reference>
<dbReference type="PROSITE" id="PS50048">
    <property type="entry name" value="ZN2_CY6_FUNGAL_2"/>
    <property type="match status" value="1"/>
</dbReference>
<sequence>MNTIGKRLASGQNESAPKDKRLKTIACDRCCRIKVRCDGDGYNQPPCTYCTSVQLECTYNQSSRSKSSGTRFEKNIQTIFFPPFPPNITVNELIKPMNRKQKKPVKAPNAFMIYRINYSHEIRNDRKISQPEISSMSSQAWKQESPNVKKTYFDFAKQAKEFYLAQTHVIADDNIGSSQSQSMYEDVQATENDSLIDKNEIFEINPLVFETFETKEISFSHVDMQRRITTLEYELVAKQNEIDSMRQTIFELNAELIQNTTFYI</sequence>
<dbReference type="Gene3D" id="4.10.240.10">
    <property type="entry name" value="Zn(2)-C6 fungal-type DNA-binding domain"/>
    <property type="match status" value="1"/>
</dbReference>
<comment type="caution">
    <text evidence="10">The sequence shown here is derived from an EMBL/GenBank/DDBJ whole genome shotgun (WGS) entry which is preliminary data.</text>
</comment>
<dbReference type="InterPro" id="IPR051711">
    <property type="entry name" value="Stress_Response_Reg"/>
</dbReference>
<dbReference type="GO" id="GO:0043565">
    <property type="term" value="F:sequence-specific DNA binding"/>
    <property type="evidence" value="ECO:0007669"/>
    <property type="project" value="TreeGrafter"/>
</dbReference>
<evidence type="ECO:0000313" key="10">
    <source>
        <dbReference type="EMBL" id="CAG8559165.1"/>
    </source>
</evidence>
<feature type="domain" description="Zn(2)-C6 fungal-type" evidence="8">
    <location>
        <begin position="26"/>
        <end position="59"/>
    </location>
</feature>
<evidence type="ECO:0000256" key="7">
    <source>
        <dbReference type="SAM" id="Coils"/>
    </source>
</evidence>
<evidence type="ECO:0000313" key="11">
    <source>
        <dbReference type="Proteomes" id="UP000789831"/>
    </source>
</evidence>
<evidence type="ECO:0000259" key="8">
    <source>
        <dbReference type="PROSITE" id="PS50048"/>
    </source>
</evidence>
<feature type="DNA-binding region" description="HMG box" evidence="6">
    <location>
        <begin position="104"/>
        <end position="171"/>
    </location>
</feature>
<keyword evidence="2" id="KW-0805">Transcription regulation</keyword>
<gene>
    <name evidence="10" type="ORF">AGERDE_LOCUS7065</name>
</gene>
<protein>
    <submittedName>
        <fullName evidence="10">10756_t:CDS:1</fullName>
    </submittedName>
</protein>
<dbReference type="OrthoDB" id="2416145at2759"/>
<dbReference type="InterPro" id="IPR001138">
    <property type="entry name" value="Zn2Cys6_DnaBD"/>
</dbReference>
<evidence type="ECO:0000256" key="3">
    <source>
        <dbReference type="ARBA" id="ARBA00023125"/>
    </source>
</evidence>
<dbReference type="GO" id="GO:0045944">
    <property type="term" value="P:positive regulation of transcription by RNA polymerase II"/>
    <property type="evidence" value="ECO:0007669"/>
    <property type="project" value="TreeGrafter"/>
</dbReference>
<keyword evidence="5 6" id="KW-0539">Nucleus</keyword>
<evidence type="ECO:0000256" key="5">
    <source>
        <dbReference type="ARBA" id="ARBA00023242"/>
    </source>
</evidence>
<accession>A0A9N9FUW2</accession>
<evidence type="ECO:0000256" key="1">
    <source>
        <dbReference type="ARBA" id="ARBA00004123"/>
    </source>
</evidence>
<dbReference type="SUPFAM" id="SSF57701">
    <property type="entry name" value="Zn2/Cys6 DNA-binding domain"/>
    <property type="match status" value="1"/>
</dbReference>
<keyword evidence="4" id="KW-0804">Transcription</keyword>